<dbReference type="SUPFAM" id="SSF52172">
    <property type="entry name" value="CheY-like"/>
    <property type="match status" value="2"/>
</dbReference>
<dbReference type="Pfam" id="PF00512">
    <property type="entry name" value="HisKA"/>
    <property type="match status" value="1"/>
</dbReference>
<feature type="domain" description="Response regulatory" evidence="11">
    <location>
        <begin position="12"/>
        <end position="130"/>
    </location>
</feature>
<dbReference type="Gene3D" id="3.30.450.20">
    <property type="entry name" value="PAS domain"/>
    <property type="match status" value="1"/>
</dbReference>
<evidence type="ECO:0000256" key="4">
    <source>
        <dbReference type="ARBA" id="ARBA00022679"/>
    </source>
</evidence>
<dbReference type="PANTHER" id="PTHR43065">
    <property type="entry name" value="SENSOR HISTIDINE KINASE"/>
    <property type="match status" value="1"/>
</dbReference>
<accession>A0A0Q9YF76</accession>
<dbReference type="SUPFAM" id="SSF55874">
    <property type="entry name" value="ATPase domain of HSP90 chaperone/DNA topoisomerase II/histidine kinase"/>
    <property type="match status" value="1"/>
</dbReference>
<evidence type="ECO:0000256" key="6">
    <source>
        <dbReference type="ARBA" id="ARBA00022777"/>
    </source>
</evidence>
<dbReference type="CDD" id="cd00082">
    <property type="entry name" value="HisKA"/>
    <property type="match status" value="1"/>
</dbReference>
<keyword evidence="6" id="KW-0418">Kinase</keyword>
<name>A0A0Q9YF76_9GAMM</name>
<dbReference type="PANTHER" id="PTHR43065:SF49">
    <property type="entry name" value="HISTIDINE KINASE"/>
    <property type="match status" value="1"/>
</dbReference>
<dbReference type="RefSeq" id="WP_057623803.1">
    <property type="nucleotide sequence ID" value="NZ_LKHV02000001.1"/>
</dbReference>
<dbReference type="InterPro" id="IPR003661">
    <property type="entry name" value="HisK_dim/P_dom"/>
</dbReference>
<dbReference type="Pfam" id="PF02518">
    <property type="entry name" value="HATPase_c"/>
    <property type="match status" value="1"/>
</dbReference>
<protein>
    <recommendedName>
        <fullName evidence="2">histidine kinase</fullName>
        <ecNumber evidence="2">2.7.13.3</ecNumber>
    </recommendedName>
</protein>
<dbReference type="EC" id="2.7.13.3" evidence="2"/>
<evidence type="ECO:0000313" key="15">
    <source>
        <dbReference type="EMBL" id="MCS5708830.1"/>
    </source>
</evidence>
<dbReference type="PRINTS" id="PR00344">
    <property type="entry name" value="BCTRLSENSOR"/>
</dbReference>
<dbReference type="GO" id="GO:0000155">
    <property type="term" value="F:phosphorelay sensor kinase activity"/>
    <property type="evidence" value="ECO:0007669"/>
    <property type="project" value="InterPro"/>
</dbReference>
<evidence type="ECO:0000256" key="2">
    <source>
        <dbReference type="ARBA" id="ARBA00012438"/>
    </source>
</evidence>
<evidence type="ECO:0000256" key="5">
    <source>
        <dbReference type="ARBA" id="ARBA00022741"/>
    </source>
</evidence>
<evidence type="ECO:0000259" key="10">
    <source>
        <dbReference type="PROSITE" id="PS50109"/>
    </source>
</evidence>
<dbReference type="SUPFAM" id="SSF55785">
    <property type="entry name" value="PYP-like sensor domain (PAS domain)"/>
    <property type="match status" value="1"/>
</dbReference>
<comment type="catalytic activity">
    <reaction evidence="1">
        <text>ATP + protein L-histidine = ADP + protein N-phospho-L-histidine.</text>
        <dbReference type="EC" id="2.7.13.3"/>
    </reaction>
</comment>
<dbReference type="PROSITE" id="PS50110">
    <property type="entry name" value="RESPONSE_REGULATORY"/>
    <property type="match status" value="2"/>
</dbReference>
<dbReference type="SMART" id="SM00387">
    <property type="entry name" value="HATPase_c"/>
    <property type="match status" value="1"/>
</dbReference>
<evidence type="ECO:0000259" key="12">
    <source>
        <dbReference type="PROSITE" id="PS50112"/>
    </source>
</evidence>
<dbReference type="Gene3D" id="3.30.565.10">
    <property type="entry name" value="Histidine kinase-like ATPase, C-terminal domain"/>
    <property type="match status" value="1"/>
</dbReference>
<dbReference type="InterPro" id="IPR000700">
    <property type="entry name" value="PAS-assoc_C"/>
</dbReference>
<feature type="domain" description="PAS" evidence="12">
    <location>
        <begin position="142"/>
        <end position="196"/>
    </location>
</feature>
<evidence type="ECO:0000256" key="8">
    <source>
        <dbReference type="ARBA" id="ARBA00023012"/>
    </source>
</evidence>
<evidence type="ECO:0000256" key="9">
    <source>
        <dbReference type="PROSITE-ProRule" id="PRU00169"/>
    </source>
</evidence>
<dbReference type="InterPro" id="IPR005467">
    <property type="entry name" value="His_kinase_dom"/>
</dbReference>
<dbReference type="NCBIfam" id="TIGR00229">
    <property type="entry name" value="sensory_box"/>
    <property type="match status" value="1"/>
</dbReference>
<evidence type="ECO:0000256" key="3">
    <source>
        <dbReference type="ARBA" id="ARBA00022553"/>
    </source>
</evidence>
<keyword evidence="8" id="KW-0902">Two-component regulatory system</keyword>
<reference evidence="15" key="2">
    <citation type="journal article" date="2016" name="Genome Announc.">
        <title>Draft Genome Sequences of Two Novel Amoeba-Resistant Intranuclear Bacteria, 'Candidatus Berkiella cookevillensis' and 'Candidatus Berkiella aquae'.</title>
        <authorList>
            <person name="Mehari Y.T."/>
            <person name="Arivett B.A."/>
            <person name="Farone A.L."/>
            <person name="Gunderson J.H."/>
            <person name="Farone M.B."/>
        </authorList>
    </citation>
    <scope>NUCLEOTIDE SEQUENCE</scope>
    <source>
        <strain evidence="15">CC99</strain>
    </source>
</reference>
<evidence type="ECO:0000256" key="1">
    <source>
        <dbReference type="ARBA" id="ARBA00000085"/>
    </source>
</evidence>
<keyword evidence="4" id="KW-0808">Transferase</keyword>
<dbReference type="SMART" id="SM00388">
    <property type="entry name" value="HisKA"/>
    <property type="match status" value="1"/>
</dbReference>
<organism evidence="14">
    <name type="scientific">Candidatus Berkiella cookevillensis</name>
    <dbReference type="NCBI Taxonomy" id="437022"/>
    <lineage>
        <taxon>Bacteria</taxon>
        <taxon>Pseudomonadati</taxon>
        <taxon>Pseudomonadota</taxon>
        <taxon>Gammaproteobacteria</taxon>
        <taxon>Candidatus Berkiellales</taxon>
        <taxon>Candidatus Berkiellaceae</taxon>
        <taxon>Candidatus Berkiella</taxon>
    </lineage>
</organism>
<dbReference type="EMBL" id="LKHV02000001">
    <property type="protein sequence ID" value="MCS5708830.1"/>
    <property type="molecule type" value="Genomic_DNA"/>
</dbReference>
<dbReference type="SMART" id="SM00091">
    <property type="entry name" value="PAS"/>
    <property type="match status" value="1"/>
</dbReference>
<evidence type="ECO:0000313" key="14">
    <source>
        <dbReference type="EMBL" id="KRG19216.1"/>
    </source>
</evidence>
<dbReference type="GO" id="GO:0006355">
    <property type="term" value="P:regulation of DNA-templated transcription"/>
    <property type="evidence" value="ECO:0007669"/>
    <property type="project" value="InterPro"/>
</dbReference>
<dbReference type="Pfam" id="PF00072">
    <property type="entry name" value="Response_reg"/>
    <property type="match status" value="2"/>
</dbReference>
<feature type="domain" description="Response regulatory" evidence="11">
    <location>
        <begin position="533"/>
        <end position="646"/>
    </location>
</feature>
<dbReference type="CDD" id="cd00130">
    <property type="entry name" value="PAS"/>
    <property type="match status" value="1"/>
</dbReference>
<feature type="domain" description="Histidine kinase" evidence="10">
    <location>
        <begin position="289"/>
        <end position="512"/>
    </location>
</feature>
<evidence type="ECO:0000259" key="13">
    <source>
        <dbReference type="PROSITE" id="PS50113"/>
    </source>
</evidence>
<dbReference type="PROSITE" id="PS50109">
    <property type="entry name" value="HIS_KIN"/>
    <property type="match status" value="1"/>
</dbReference>
<dbReference type="GO" id="GO:0005524">
    <property type="term" value="F:ATP binding"/>
    <property type="evidence" value="ECO:0007669"/>
    <property type="project" value="UniProtKB-KW"/>
</dbReference>
<dbReference type="InterPro" id="IPR036097">
    <property type="entry name" value="HisK_dim/P_sf"/>
</dbReference>
<dbReference type="InterPro" id="IPR036890">
    <property type="entry name" value="HATPase_C_sf"/>
</dbReference>
<dbReference type="InterPro" id="IPR035965">
    <property type="entry name" value="PAS-like_dom_sf"/>
</dbReference>
<dbReference type="Pfam" id="PF00989">
    <property type="entry name" value="PAS"/>
    <property type="match status" value="1"/>
</dbReference>
<reference evidence="14" key="1">
    <citation type="submission" date="2015-09" db="EMBL/GenBank/DDBJ databases">
        <title>Draft Genome Sequences of Two Novel Amoeba-resistant Intranuclear Bacteria, Candidatus Berkiella cookevillensis and Candidatus Berkiella aquae.</title>
        <authorList>
            <person name="Mehari Y.T."/>
            <person name="Arivett B.A."/>
            <person name="Farone A.L."/>
            <person name="Gunderson J.H."/>
            <person name="Farone M.B."/>
        </authorList>
    </citation>
    <scope>NUCLEOTIDE SEQUENCE [LARGE SCALE GENOMIC DNA]</scope>
    <source>
        <strain evidence="14">CC99</strain>
    </source>
</reference>
<feature type="modified residue" description="4-aspartylphosphate" evidence="9">
    <location>
        <position position="583"/>
    </location>
</feature>
<dbReference type="Gene3D" id="1.10.287.130">
    <property type="match status" value="1"/>
</dbReference>
<dbReference type="InterPro" id="IPR003594">
    <property type="entry name" value="HATPase_dom"/>
</dbReference>
<evidence type="ECO:0000313" key="16">
    <source>
        <dbReference type="Proteomes" id="UP000051494"/>
    </source>
</evidence>
<dbReference type="InterPro" id="IPR013767">
    <property type="entry name" value="PAS_fold"/>
</dbReference>
<dbReference type="InterPro" id="IPR011006">
    <property type="entry name" value="CheY-like_superfamily"/>
</dbReference>
<dbReference type="InterPro" id="IPR000014">
    <property type="entry name" value="PAS"/>
</dbReference>
<dbReference type="InterPro" id="IPR001789">
    <property type="entry name" value="Sig_transdc_resp-reg_receiver"/>
</dbReference>
<proteinExistence type="predicted"/>
<dbReference type="PATRIC" id="fig|1590042.3.peg.758"/>
<gene>
    <name evidence="14" type="ORF">CC99x_00738</name>
    <name evidence="15" type="ORF">CC99x_007920</name>
</gene>
<keyword evidence="16" id="KW-1185">Reference proteome</keyword>
<dbReference type="SMART" id="SM00448">
    <property type="entry name" value="REC"/>
    <property type="match status" value="2"/>
</dbReference>
<evidence type="ECO:0000256" key="7">
    <source>
        <dbReference type="ARBA" id="ARBA00022840"/>
    </source>
</evidence>
<keyword evidence="3 9" id="KW-0597">Phosphoprotein</keyword>
<dbReference type="Gene3D" id="3.40.50.2300">
    <property type="match status" value="2"/>
</dbReference>
<dbReference type="STRING" id="437022.CC99x_00738"/>
<dbReference type="InterPro" id="IPR004358">
    <property type="entry name" value="Sig_transdc_His_kin-like_C"/>
</dbReference>
<dbReference type="AlphaFoldDB" id="A0A0Q9YF76"/>
<dbReference type="Proteomes" id="UP000051494">
    <property type="component" value="Unassembled WGS sequence"/>
</dbReference>
<dbReference type="OrthoDB" id="9776727at2"/>
<comment type="caution">
    <text evidence="14">The sequence shown here is derived from an EMBL/GenBank/DDBJ whole genome shotgun (WGS) entry which is preliminary data.</text>
</comment>
<reference evidence="15" key="3">
    <citation type="submission" date="2021-06" db="EMBL/GenBank/DDBJ databases">
        <title>Genomic Description and Analysis of Intracellular Bacteria, Candidatus Berkiella cookevillensis and Candidatus Berkiella aquae.</title>
        <authorList>
            <person name="Kidane D.T."/>
            <person name="Mehari Y.T."/>
            <person name="Rice F.C."/>
            <person name="Arivett B.A."/>
            <person name="Farone A.L."/>
            <person name="Berk S.G."/>
            <person name="Farone M.B."/>
        </authorList>
    </citation>
    <scope>NUCLEOTIDE SEQUENCE</scope>
    <source>
        <strain evidence="15">CC99</strain>
    </source>
</reference>
<keyword evidence="7" id="KW-0067">ATP-binding</keyword>
<dbReference type="EMBL" id="LKHV01000003">
    <property type="protein sequence ID" value="KRG19216.1"/>
    <property type="molecule type" value="Genomic_DNA"/>
</dbReference>
<dbReference type="PROSITE" id="PS50113">
    <property type="entry name" value="PAC"/>
    <property type="match status" value="1"/>
</dbReference>
<evidence type="ECO:0000259" key="11">
    <source>
        <dbReference type="PROSITE" id="PS50110"/>
    </source>
</evidence>
<dbReference type="PROSITE" id="PS50112">
    <property type="entry name" value="PAS"/>
    <property type="match status" value="1"/>
</dbReference>
<sequence>MKNNAIYTEEPSVLLVDDKIENLIVLEKLLSGLNVKLIKASSGNAALASAVQEENLILILLDVNMPEMDGYEVLEIMHTNDDLKKIPVIFLTAYYTDENHRLKGYELGAVDYLYKPIEENILLGKVKIFMEMHKSREENIALQRRNQLILDSAGEGIFGLDAQGCINFINPAAMTMLGWDYKDLINESIEKILPKESLVAKQYVWEDTKIYKASSNGYSSREMDQAFIKKDRGNFPVDYVVTSLRDNQNKYLGAVVVFTDATHRINNEKTLQQLHQAQKMESLGQLTGGIAHDFNNILMTVQGNLELLAMKLSIEAEEMKHVQSALNGVNRGTALTKRLLAFSRKQTLFPRNIELAKHLHNAVELLSPTLGETIQLCLECADDVWPIWADANEFDNALINLAINARDAMPNGGKIYIQAQNISVDRTISIGQYKVLPGDYAKISFTDQGIGMNAETLSHVFEPFYTTKAKNKGTGLGLSMVYGFVTQSKGMITVYSELDHGTTFNLYFPKYSDEVVHKKELVNEDKDITGHETILIVEDESNVRDLVVEYLSSIGYTILVAHDATQALNIIKNNAKIDLLFTDMIMPGGINGVELAAQAKTYIKNIRVLLTSGYPKIALHDKNILEEHIMKPYRLDALASKIREILEHNVS</sequence>
<feature type="domain" description="PAC" evidence="13">
    <location>
        <begin position="221"/>
        <end position="273"/>
    </location>
</feature>
<keyword evidence="5" id="KW-0547">Nucleotide-binding</keyword>
<feature type="modified residue" description="4-aspartylphosphate" evidence="9">
    <location>
        <position position="62"/>
    </location>
</feature>
<dbReference type="SUPFAM" id="SSF47384">
    <property type="entry name" value="Homodimeric domain of signal transducing histidine kinase"/>
    <property type="match status" value="1"/>
</dbReference>